<dbReference type="PATRIC" id="fig|272562.8.peg.2429"/>
<evidence type="ECO:0008006" key="3">
    <source>
        <dbReference type="Google" id="ProtNLM"/>
    </source>
</evidence>
<dbReference type="GeneID" id="44998707"/>
<organism evidence="1 2">
    <name type="scientific">Clostridium acetobutylicum (strain ATCC 824 / DSM 792 / JCM 1419 / IAM 19013 / LMG 5710 / NBRC 13948 / NRRL B-527 / VKM B-1787 / 2291 / W)</name>
    <dbReference type="NCBI Taxonomy" id="272562"/>
    <lineage>
        <taxon>Bacteria</taxon>
        <taxon>Bacillati</taxon>
        <taxon>Bacillota</taxon>
        <taxon>Clostridia</taxon>
        <taxon>Eubacteriales</taxon>
        <taxon>Clostridiaceae</taxon>
        <taxon>Clostridium</taxon>
    </lineage>
</organism>
<evidence type="ECO:0000313" key="2">
    <source>
        <dbReference type="Proteomes" id="UP000000814"/>
    </source>
</evidence>
<dbReference type="EMBL" id="AE001437">
    <property type="protein sequence ID" value="AAK80185.1"/>
    <property type="molecule type" value="Genomic_DNA"/>
</dbReference>
<dbReference type="RefSeq" id="WP_010965526.1">
    <property type="nucleotide sequence ID" value="NC_003030.1"/>
</dbReference>
<dbReference type="InterPro" id="IPR009711">
    <property type="entry name" value="UPF0473"/>
</dbReference>
<keyword evidence="2" id="KW-1185">Reference proteome</keyword>
<dbReference type="KEGG" id="cac:CA_C2228"/>
<dbReference type="AlphaFoldDB" id="Q97GY7"/>
<dbReference type="HOGENOM" id="CLU_146610_6_0_9"/>
<name>Q97GY7_CLOAB</name>
<sequence>MKEDEIKNSCEGNCGCGDEGHNHDHDHSCDCGCDSCGSEEAMVVDLEDENGNVVSCQVVDGFAFNDNEYALVQNPENDSVYLFKVIGEGENGELVIPDDEEFEAATKYYENAMNQNS</sequence>
<dbReference type="PIR" id="F97174">
    <property type="entry name" value="F97174"/>
</dbReference>
<reference evidence="1 2" key="1">
    <citation type="journal article" date="2001" name="J. Bacteriol.">
        <title>Genome sequence and comparative analysis of the solvent-producing bacterium Clostridium acetobutylicum.</title>
        <authorList>
            <person name="Nolling J."/>
            <person name="Breton G."/>
            <person name="Omelchenko M.V."/>
            <person name="Makarova K.S."/>
            <person name="Zeng Q."/>
            <person name="Gibson R."/>
            <person name="Lee H.M."/>
            <person name="Dubois J."/>
            <person name="Qiu D."/>
            <person name="Hitti J."/>
            <person name="Wolf Y.I."/>
            <person name="Tatusov R.L."/>
            <person name="Sabathe F."/>
            <person name="Doucette-Stamm L."/>
            <person name="Soucaille P."/>
            <person name="Daly M.J."/>
            <person name="Bennett G.N."/>
            <person name="Koonin E.V."/>
            <person name="Smith D.R."/>
        </authorList>
    </citation>
    <scope>NUCLEOTIDE SEQUENCE [LARGE SCALE GENOMIC DNA]</scope>
    <source>
        <strain evidence="2">ATCC 824 / DSM 792 / JCM 1419 / LMG 5710 / VKM B-1787</strain>
    </source>
</reference>
<dbReference type="Proteomes" id="UP000000814">
    <property type="component" value="Chromosome"/>
</dbReference>
<dbReference type="Pfam" id="PF06949">
    <property type="entry name" value="DUF1292"/>
    <property type="match status" value="1"/>
</dbReference>
<proteinExistence type="predicted"/>
<evidence type="ECO:0000313" key="1">
    <source>
        <dbReference type="EMBL" id="AAK80185.1"/>
    </source>
</evidence>
<protein>
    <recommendedName>
        <fullName evidence="3">DUF1292 domain-containing protein</fullName>
    </recommendedName>
</protein>
<dbReference type="OrthoDB" id="1957780at2"/>
<dbReference type="STRING" id="272562.CA_C2228"/>
<accession>Q97GY7</accession>
<gene>
    <name evidence="1" type="ordered locus">CA_C2228</name>
</gene>
<dbReference type="eggNOG" id="ENOG5033G4K">
    <property type="taxonomic scope" value="Bacteria"/>
</dbReference>